<dbReference type="EMBL" id="UZAE01007808">
    <property type="protein sequence ID" value="VDO02521.1"/>
    <property type="molecule type" value="Genomic_DNA"/>
</dbReference>
<dbReference type="SUPFAM" id="SSF56112">
    <property type="entry name" value="Protein kinase-like (PK-like)"/>
    <property type="match status" value="1"/>
</dbReference>
<reference evidence="12" key="1">
    <citation type="submission" date="2017-02" db="UniProtKB">
        <authorList>
            <consortium name="WormBaseParasite"/>
        </authorList>
    </citation>
    <scope>IDENTIFICATION</scope>
</reference>
<evidence type="ECO:0000313" key="11">
    <source>
        <dbReference type="Proteomes" id="UP000278807"/>
    </source>
</evidence>
<evidence type="ECO:0000256" key="7">
    <source>
        <dbReference type="ARBA" id="ARBA00047899"/>
    </source>
</evidence>
<dbReference type="InterPro" id="IPR008271">
    <property type="entry name" value="Ser/Thr_kinase_AS"/>
</dbReference>
<dbReference type="FunFam" id="1.10.510.10:FF:000294">
    <property type="entry name" value="Serine/threonine-protein kinase OXI1"/>
    <property type="match status" value="1"/>
</dbReference>
<dbReference type="Proteomes" id="UP000278807">
    <property type="component" value="Unassembled WGS sequence"/>
</dbReference>
<protein>
    <recommendedName>
        <fullName evidence="1">non-specific serine/threonine protein kinase</fullName>
        <ecNumber evidence="1">2.7.11.1</ecNumber>
    </recommendedName>
</protein>
<evidence type="ECO:0000259" key="9">
    <source>
        <dbReference type="PROSITE" id="PS50011"/>
    </source>
</evidence>
<evidence type="ECO:0000256" key="5">
    <source>
        <dbReference type="ARBA" id="ARBA00022777"/>
    </source>
</evidence>
<dbReference type="AlphaFoldDB" id="A0A0R3THX4"/>
<evidence type="ECO:0000313" key="12">
    <source>
        <dbReference type="WBParaSite" id="HNAJ_0000666501-mRNA-1"/>
    </source>
</evidence>
<keyword evidence="2" id="KW-0723">Serine/threonine-protein kinase</keyword>
<gene>
    <name evidence="10" type="ORF">HNAJ_LOCUS6661</name>
</gene>
<sequence length="299" mass="33690">MDMNDFTINRVIGFGTFTITYEVVCNRSEQKDTKYALKRYFLSGAEVVRRALRERNALAPQSSPFIQTLFWAVGSWKTPSIVTTIGSKFNLNDLRRAKGLLKDDIARFYIAEIMCGLEYIHQMGVVHRDVKPENILLSEGGHVIIIDFDMAYELQPDPLQKIPSVIGAGTIEFMAPEIANSAVVTTKADVWSLGCLSAYQVSRRFRPMICDKIKAAMEGVVEISDFDSLSTEIKDFLNACLKVNHTERPEVGCLKSMAFFNSIDWTQAAAVFVSDNASNRPCFYPSNSYDRTCVFYISF</sequence>
<keyword evidence="6" id="KW-0067">ATP-binding</keyword>
<dbReference type="InterPro" id="IPR011009">
    <property type="entry name" value="Kinase-like_dom_sf"/>
</dbReference>
<feature type="domain" description="Protein kinase" evidence="9">
    <location>
        <begin position="6"/>
        <end position="260"/>
    </location>
</feature>
<dbReference type="PROSITE" id="PS50011">
    <property type="entry name" value="PROTEIN_KINASE_DOM"/>
    <property type="match status" value="1"/>
</dbReference>
<dbReference type="OrthoDB" id="4062651at2759"/>
<evidence type="ECO:0000256" key="4">
    <source>
        <dbReference type="ARBA" id="ARBA00022741"/>
    </source>
</evidence>
<keyword evidence="11" id="KW-1185">Reference proteome</keyword>
<evidence type="ECO:0000313" key="10">
    <source>
        <dbReference type="EMBL" id="VDO02521.1"/>
    </source>
</evidence>
<dbReference type="Pfam" id="PF00069">
    <property type="entry name" value="Pkinase"/>
    <property type="match status" value="1"/>
</dbReference>
<evidence type="ECO:0000256" key="8">
    <source>
        <dbReference type="ARBA" id="ARBA00048679"/>
    </source>
</evidence>
<dbReference type="STRING" id="102285.A0A0R3THX4"/>
<dbReference type="Gene3D" id="3.30.200.20">
    <property type="entry name" value="Phosphorylase Kinase, domain 1"/>
    <property type="match status" value="1"/>
</dbReference>
<dbReference type="Gene3D" id="1.10.510.10">
    <property type="entry name" value="Transferase(Phosphotransferase) domain 1"/>
    <property type="match status" value="1"/>
</dbReference>
<dbReference type="InterPro" id="IPR000719">
    <property type="entry name" value="Prot_kinase_dom"/>
</dbReference>
<evidence type="ECO:0000256" key="6">
    <source>
        <dbReference type="ARBA" id="ARBA00022840"/>
    </source>
</evidence>
<keyword evidence="4" id="KW-0547">Nucleotide-binding</keyword>
<dbReference type="PROSITE" id="PS00108">
    <property type="entry name" value="PROTEIN_KINASE_ST"/>
    <property type="match status" value="1"/>
</dbReference>
<dbReference type="WBParaSite" id="HNAJ_0000666501-mRNA-1">
    <property type="protein sequence ID" value="HNAJ_0000666501-mRNA-1"/>
    <property type="gene ID" value="HNAJ_0000666501"/>
</dbReference>
<dbReference type="EC" id="2.7.11.1" evidence="1"/>
<reference evidence="10 11" key="2">
    <citation type="submission" date="2018-11" db="EMBL/GenBank/DDBJ databases">
        <authorList>
            <consortium name="Pathogen Informatics"/>
        </authorList>
    </citation>
    <scope>NUCLEOTIDE SEQUENCE [LARGE SCALE GENOMIC DNA]</scope>
</reference>
<name>A0A0R3THX4_RODNA</name>
<evidence type="ECO:0000256" key="3">
    <source>
        <dbReference type="ARBA" id="ARBA00022679"/>
    </source>
</evidence>
<dbReference type="GO" id="GO:0005524">
    <property type="term" value="F:ATP binding"/>
    <property type="evidence" value="ECO:0007669"/>
    <property type="project" value="UniProtKB-KW"/>
</dbReference>
<dbReference type="PANTHER" id="PTHR24351">
    <property type="entry name" value="RIBOSOMAL PROTEIN S6 KINASE"/>
    <property type="match status" value="1"/>
</dbReference>
<evidence type="ECO:0000256" key="1">
    <source>
        <dbReference type="ARBA" id="ARBA00012513"/>
    </source>
</evidence>
<dbReference type="GO" id="GO:0004674">
    <property type="term" value="F:protein serine/threonine kinase activity"/>
    <property type="evidence" value="ECO:0007669"/>
    <property type="project" value="UniProtKB-KW"/>
</dbReference>
<keyword evidence="3" id="KW-0808">Transferase</keyword>
<evidence type="ECO:0000256" key="2">
    <source>
        <dbReference type="ARBA" id="ARBA00022527"/>
    </source>
</evidence>
<comment type="catalytic activity">
    <reaction evidence="8">
        <text>L-seryl-[protein] + ATP = O-phospho-L-seryl-[protein] + ADP + H(+)</text>
        <dbReference type="Rhea" id="RHEA:17989"/>
        <dbReference type="Rhea" id="RHEA-COMP:9863"/>
        <dbReference type="Rhea" id="RHEA-COMP:11604"/>
        <dbReference type="ChEBI" id="CHEBI:15378"/>
        <dbReference type="ChEBI" id="CHEBI:29999"/>
        <dbReference type="ChEBI" id="CHEBI:30616"/>
        <dbReference type="ChEBI" id="CHEBI:83421"/>
        <dbReference type="ChEBI" id="CHEBI:456216"/>
        <dbReference type="EC" id="2.7.11.1"/>
    </reaction>
</comment>
<keyword evidence="5" id="KW-0418">Kinase</keyword>
<organism evidence="12">
    <name type="scientific">Rodentolepis nana</name>
    <name type="common">Dwarf tapeworm</name>
    <name type="synonym">Hymenolepis nana</name>
    <dbReference type="NCBI Taxonomy" id="102285"/>
    <lineage>
        <taxon>Eukaryota</taxon>
        <taxon>Metazoa</taxon>
        <taxon>Spiralia</taxon>
        <taxon>Lophotrochozoa</taxon>
        <taxon>Platyhelminthes</taxon>
        <taxon>Cestoda</taxon>
        <taxon>Eucestoda</taxon>
        <taxon>Cyclophyllidea</taxon>
        <taxon>Hymenolepididae</taxon>
        <taxon>Rodentolepis</taxon>
    </lineage>
</organism>
<accession>A0A0R3THX4</accession>
<dbReference type="SMART" id="SM00220">
    <property type="entry name" value="S_TKc"/>
    <property type="match status" value="1"/>
</dbReference>
<proteinExistence type="predicted"/>
<comment type="catalytic activity">
    <reaction evidence="7">
        <text>L-threonyl-[protein] + ATP = O-phospho-L-threonyl-[protein] + ADP + H(+)</text>
        <dbReference type="Rhea" id="RHEA:46608"/>
        <dbReference type="Rhea" id="RHEA-COMP:11060"/>
        <dbReference type="Rhea" id="RHEA-COMP:11605"/>
        <dbReference type="ChEBI" id="CHEBI:15378"/>
        <dbReference type="ChEBI" id="CHEBI:30013"/>
        <dbReference type="ChEBI" id="CHEBI:30616"/>
        <dbReference type="ChEBI" id="CHEBI:61977"/>
        <dbReference type="ChEBI" id="CHEBI:456216"/>
        <dbReference type="EC" id="2.7.11.1"/>
    </reaction>
</comment>